<comment type="subunit">
    <text evidence="7">Monomer.</text>
</comment>
<comment type="pathway">
    <text evidence="7">Metabolic intermediate biosynthesis; chorismate biosynthesis; chorismate from D-erythrose 4-phosphate and phosphoenolpyruvate: step 5/7.</text>
</comment>
<dbReference type="GO" id="GO:0009423">
    <property type="term" value="P:chorismate biosynthetic process"/>
    <property type="evidence" value="ECO:0007669"/>
    <property type="project" value="UniProtKB-UniRule"/>
</dbReference>
<evidence type="ECO:0000313" key="9">
    <source>
        <dbReference type="Proteomes" id="UP000192418"/>
    </source>
</evidence>
<dbReference type="PANTHER" id="PTHR21087:SF16">
    <property type="entry name" value="SHIKIMATE KINASE 1, CHLOROPLASTIC"/>
    <property type="match status" value="1"/>
</dbReference>
<evidence type="ECO:0000256" key="7">
    <source>
        <dbReference type="HAMAP-Rule" id="MF_00109"/>
    </source>
</evidence>
<dbReference type="Gene3D" id="3.40.50.300">
    <property type="entry name" value="P-loop containing nucleotide triphosphate hydrolases"/>
    <property type="match status" value="1"/>
</dbReference>
<dbReference type="AlphaFoldDB" id="A0A1W1YP35"/>
<evidence type="ECO:0000256" key="4">
    <source>
        <dbReference type="ARBA" id="ARBA00022777"/>
    </source>
</evidence>
<dbReference type="HAMAP" id="MF_00109">
    <property type="entry name" value="Shikimate_kinase"/>
    <property type="match status" value="1"/>
</dbReference>
<evidence type="ECO:0000313" key="8">
    <source>
        <dbReference type="EMBL" id="SMC37909.1"/>
    </source>
</evidence>
<dbReference type="RefSeq" id="WP_084066542.1">
    <property type="nucleotide sequence ID" value="NZ_FWXY01000001.1"/>
</dbReference>
<keyword evidence="6 7" id="KW-0057">Aromatic amino acid biosynthesis</keyword>
<proteinExistence type="inferred from homology"/>
<accession>A0A1W1YP35</accession>
<comment type="similarity">
    <text evidence="7">Belongs to the shikimate kinase family.</text>
</comment>
<protein>
    <recommendedName>
        <fullName evidence="7">Shikimate kinase</fullName>
        <shortName evidence="7">SK</shortName>
        <ecNumber evidence="7">2.7.1.71</ecNumber>
    </recommendedName>
</protein>
<dbReference type="OrthoDB" id="9806583at2"/>
<feature type="binding site" evidence="7">
    <location>
        <position position="36"/>
    </location>
    <ligand>
        <name>substrate</name>
    </ligand>
</feature>
<dbReference type="CDD" id="cd00464">
    <property type="entry name" value="SK"/>
    <property type="match status" value="1"/>
</dbReference>
<comment type="function">
    <text evidence="7">Catalyzes the specific phosphorylation of the 3-hydroxyl group of shikimic acid using ATP as a cosubstrate.</text>
</comment>
<dbReference type="SUPFAM" id="SSF52540">
    <property type="entry name" value="P-loop containing nucleoside triphosphate hydrolases"/>
    <property type="match status" value="1"/>
</dbReference>
<gene>
    <name evidence="7" type="primary">aroK</name>
    <name evidence="8" type="ORF">SAMN02746065_101237</name>
</gene>
<dbReference type="GO" id="GO:0000287">
    <property type="term" value="F:magnesium ion binding"/>
    <property type="evidence" value="ECO:0007669"/>
    <property type="project" value="UniProtKB-UniRule"/>
</dbReference>
<keyword evidence="7" id="KW-0479">Metal-binding</keyword>
<evidence type="ECO:0000256" key="3">
    <source>
        <dbReference type="ARBA" id="ARBA00022741"/>
    </source>
</evidence>
<evidence type="ECO:0000256" key="6">
    <source>
        <dbReference type="ARBA" id="ARBA00023141"/>
    </source>
</evidence>
<evidence type="ECO:0000256" key="2">
    <source>
        <dbReference type="ARBA" id="ARBA00022679"/>
    </source>
</evidence>
<evidence type="ECO:0000256" key="5">
    <source>
        <dbReference type="ARBA" id="ARBA00022840"/>
    </source>
</evidence>
<comment type="subcellular location">
    <subcellularLocation>
        <location evidence="7">Cytoplasm</location>
    </subcellularLocation>
</comment>
<keyword evidence="5 7" id="KW-0067">ATP-binding</keyword>
<dbReference type="Pfam" id="PF01202">
    <property type="entry name" value="SKI"/>
    <property type="match status" value="1"/>
</dbReference>
<dbReference type="InterPro" id="IPR000623">
    <property type="entry name" value="Shikimate_kinase/TSH1"/>
</dbReference>
<feature type="binding site" evidence="7">
    <location>
        <position position="60"/>
    </location>
    <ligand>
        <name>substrate</name>
    </ligand>
</feature>
<dbReference type="Proteomes" id="UP000192418">
    <property type="component" value="Unassembled WGS sequence"/>
</dbReference>
<name>A0A1W1YP35_9BACT</name>
<dbReference type="GO" id="GO:0008652">
    <property type="term" value="P:amino acid biosynthetic process"/>
    <property type="evidence" value="ECO:0007669"/>
    <property type="project" value="UniProtKB-KW"/>
</dbReference>
<keyword evidence="9" id="KW-1185">Reference proteome</keyword>
<dbReference type="InterPro" id="IPR031322">
    <property type="entry name" value="Shikimate/glucono_kinase"/>
</dbReference>
<keyword evidence="4 7" id="KW-0418">Kinase</keyword>
<keyword evidence="7" id="KW-0460">Magnesium</keyword>
<dbReference type="EC" id="2.7.1.71" evidence="7"/>
<feature type="binding site" evidence="7">
    <location>
        <position position="122"/>
    </location>
    <ligand>
        <name>ATP</name>
        <dbReference type="ChEBI" id="CHEBI:30616"/>
    </ligand>
</feature>
<reference evidence="8 9" key="1">
    <citation type="submission" date="2017-04" db="EMBL/GenBank/DDBJ databases">
        <authorList>
            <person name="Afonso C.L."/>
            <person name="Miller P.J."/>
            <person name="Scott M.A."/>
            <person name="Spackman E."/>
            <person name="Goraichik I."/>
            <person name="Dimitrov K.M."/>
            <person name="Suarez D.L."/>
            <person name="Swayne D.E."/>
        </authorList>
    </citation>
    <scope>NUCLEOTIDE SEQUENCE [LARGE SCALE GENOMIC DNA]</scope>
    <source>
        <strain evidence="8 9">DSM 3385</strain>
    </source>
</reference>
<dbReference type="STRING" id="1121400.SAMN02746065_101237"/>
<comment type="caution">
    <text evidence="7">Lacks conserved residue(s) required for the propagation of feature annotation.</text>
</comment>
<dbReference type="PRINTS" id="PR01100">
    <property type="entry name" value="SHIKIMTKNASE"/>
</dbReference>
<evidence type="ECO:0000256" key="1">
    <source>
        <dbReference type="ARBA" id="ARBA00022605"/>
    </source>
</evidence>
<comment type="cofactor">
    <cofactor evidence="7">
        <name>Mg(2+)</name>
        <dbReference type="ChEBI" id="CHEBI:18420"/>
    </cofactor>
    <text evidence="7">Binds 1 Mg(2+) ion per subunit.</text>
</comment>
<dbReference type="UniPathway" id="UPA00053">
    <property type="reaction ID" value="UER00088"/>
</dbReference>
<dbReference type="PANTHER" id="PTHR21087">
    <property type="entry name" value="SHIKIMATE KINASE"/>
    <property type="match status" value="1"/>
</dbReference>
<dbReference type="GO" id="GO:0005829">
    <property type="term" value="C:cytosol"/>
    <property type="evidence" value="ECO:0007669"/>
    <property type="project" value="TreeGrafter"/>
</dbReference>
<keyword evidence="3 7" id="KW-0547">Nucleotide-binding</keyword>
<dbReference type="GO" id="GO:0005524">
    <property type="term" value="F:ATP binding"/>
    <property type="evidence" value="ECO:0007669"/>
    <property type="project" value="UniProtKB-UniRule"/>
</dbReference>
<feature type="binding site" evidence="7">
    <location>
        <position position="18"/>
    </location>
    <ligand>
        <name>Mg(2+)</name>
        <dbReference type="ChEBI" id="CHEBI:18420"/>
    </ligand>
</feature>
<keyword evidence="7" id="KW-0963">Cytoplasm</keyword>
<dbReference type="GO" id="GO:0009073">
    <property type="term" value="P:aromatic amino acid family biosynthetic process"/>
    <property type="evidence" value="ECO:0007669"/>
    <property type="project" value="UniProtKB-KW"/>
</dbReference>
<dbReference type="InterPro" id="IPR027417">
    <property type="entry name" value="P-loop_NTPase"/>
</dbReference>
<comment type="catalytic activity">
    <reaction evidence="7">
        <text>shikimate + ATP = 3-phosphoshikimate + ADP + H(+)</text>
        <dbReference type="Rhea" id="RHEA:13121"/>
        <dbReference type="ChEBI" id="CHEBI:15378"/>
        <dbReference type="ChEBI" id="CHEBI:30616"/>
        <dbReference type="ChEBI" id="CHEBI:36208"/>
        <dbReference type="ChEBI" id="CHEBI:145989"/>
        <dbReference type="ChEBI" id="CHEBI:456216"/>
        <dbReference type="EC" id="2.7.1.71"/>
    </reaction>
</comment>
<feature type="binding site" evidence="7">
    <location>
        <position position="141"/>
    </location>
    <ligand>
        <name>substrate</name>
    </ligand>
</feature>
<sequence length="173" mass="19094">METKKNIILTGFMGTGKTTVGKLVAQALEYEFVDTDIEIMNRHHCTIEEIFETRGESAFRSMEAELARELSHRQGLVISTGGKMMLDKANKDILEKSGAVFCLVADPVAIMHRVSGDTGVKRPLLQNAHGMETLTALLAERKKGYGQYHQVDTTSKSPGEVARALMALFHKCP</sequence>
<keyword evidence="2 7" id="KW-0808">Transferase</keyword>
<keyword evidence="1 7" id="KW-0028">Amino-acid biosynthesis</keyword>
<organism evidence="8 9">
    <name type="scientific">Desulfocicer vacuolatum DSM 3385</name>
    <dbReference type="NCBI Taxonomy" id="1121400"/>
    <lineage>
        <taxon>Bacteria</taxon>
        <taxon>Pseudomonadati</taxon>
        <taxon>Thermodesulfobacteriota</taxon>
        <taxon>Desulfobacteria</taxon>
        <taxon>Desulfobacterales</taxon>
        <taxon>Desulfobacteraceae</taxon>
        <taxon>Desulfocicer</taxon>
    </lineage>
</organism>
<feature type="binding site" evidence="7">
    <location>
        <position position="82"/>
    </location>
    <ligand>
        <name>substrate</name>
    </ligand>
</feature>
<dbReference type="EMBL" id="FWXY01000001">
    <property type="protein sequence ID" value="SMC37909.1"/>
    <property type="molecule type" value="Genomic_DNA"/>
</dbReference>
<dbReference type="GO" id="GO:0004765">
    <property type="term" value="F:shikimate kinase activity"/>
    <property type="evidence" value="ECO:0007669"/>
    <property type="project" value="UniProtKB-UniRule"/>
</dbReference>
<feature type="binding site" evidence="7">
    <location>
        <begin position="14"/>
        <end position="19"/>
    </location>
    <ligand>
        <name>ATP</name>
        <dbReference type="ChEBI" id="CHEBI:30616"/>
    </ligand>
</feature>